<dbReference type="GO" id="GO:0005886">
    <property type="term" value="C:plasma membrane"/>
    <property type="evidence" value="ECO:0007669"/>
    <property type="project" value="UniProtKB-SubCell"/>
</dbReference>
<comment type="similarity">
    <text evidence="7">Belongs to the PI3/PI4-kinase family.</text>
</comment>
<protein>
    <recommendedName>
        <fullName evidence="7">Phosphatidylinositol 4-kinase</fullName>
        <ecNumber evidence="7">2.7.1.67</ecNumber>
    </recommendedName>
</protein>
<dbReference type="EC" id="2.7.1.67" evidence="7"/>
<dbReference type="GO" id="GO:0005802">
    <property type="term" value="C:trans-Golgi network"/>
    <property type="evidence" value="ECO:0007669"/>
    <property type="project" value="TreeGrafter"/>
</dbReference>
<evidence type="ECO:0000256" key="7">
    <source>
        <dbReference type="RuleBase" id="RU367084"/>
    </source>
</evidence>
<keyword evidence="6" id="KW-0472">Membrane</keyword>
<evidence type="ECO:0000259" key="8">
    <source>
        <dbReference type="Pfam" id="PF00454"/>
    </source>
</evidence>
<dbReference type="InterPro" id="IPR000403">
    <property type="entry name" value="PI3/4_kinase_cat_dom"/>
</dbReference>
<sequence>MPLLNKDRIVNNINVKNNFILVENSNLKLRKKVSVFSLHDTKSVHSSHHFNKFTQSTLPEPGIFLNTNNDSNIFLEEDEEDNILLDLIEKYKFFQKYFKKELKYTLFKPIHLKQTYDHKKIIEDKELMNIIHEFDINFKKCIHTIKYGNIQPKLIAGGSSGTYIIFGSNDLPTQNAEPTFIFKPMNEEPYSKKFQPKWLKYLQYKLLPFTFGRECLLEDGNYGYITDLMVSRLDYLLFKKEMIVPWCDVCVLESGSFFNNFKTKKNVGNSQKERTLFQNLSDEILNEHEGGSNFLVFYFFFLKKLFHKLWQILLLYLTGGYKLITIQRKLGSLQVFEKGFVTANDFLEKNPLPPTDLLDGESFGIWNQTLLNNLHQKLQRLYILDFLTRNTDRNLDNWMLRLNASNQLELKAIDNSLAFPYKHPSSMRTYTFEWLSQLPRYILEKPLEKELISDIMNKLIDQNWWNDWRLTFWECHSRSGKVFTSSNGYDSDENGNYFDNPPLLSIEDKTFELNIDSKVNLQWSLFKGQAFLLYKLIKAGLSEIDVNVLDLIQMERCYVYEDPCYYYHHNEEPLNNESTENGDSLEKLKKKIWEGLGLDINEMLSDKSSGYSNLQDDTQSTKSLLDKKWKLYLSGQMTDEEWLDYLRQYKNYDNGVMDSDLNKENYNPFQENCLLDLEDPNENGLVFNTTDIGPLLSDDVFVSPSKFTIASSINNDTSLISEYFYDAMSSINKNSRINFQEQEQEVNHYESIPISISTIDERDKNLILKSSNSILSKTPLSLTINYTNDSRYIDNSQLFISEDNNINEFFDNQKQNNNNVTKFDVEIVYIDRLEICQEQKPFFKNW</sequence>
<organism evidence="9 10">
    <name type="scientific">Hanseniaspora valbyensis NRRL Y-1626</name>
    <dbReference type="NCBI Taxonomy" id="766949"/>
    <lineage>
        <taxon>Eukaryota</taxon>
        <taxon>Fungi</taxon>
        <taxon>Dikarya</taxon>
        <taxon>Ascomycota</taxon>
        <taxon>Saccharomycotina</taxon>
        <taxon>Saccharomycetes</taxon>
        <taxon>Saccharomycodales</taxon>
        <taxon>Saccharomycodaceae</taxon>
        <taxon>Hanseniaspora</taxon>
    </lineage>
</organism>
<reference evidence="10" key="1">
    <citation type="journal article" date="2016" name="Proc. Natl. Acad. Sci. U.S.A.">
        <title>Comparative genomics of biotechnologically important yeasts.</title>
        <authorList>
            <person name="Riley R."/>
            <person name="Haridas S."/>
            <person name="Wolfe K.H."/>
            <person name="Lopes M.R."/>
            <person name="Hittinger C.T."/>
            <person name="Goeker M."/>
            <person name="Salamov A.A."/>
            <person name="Wisecaver J.H."/>
            <person name="Long T.M."/>
            <person name="Calvey C.H."/>
            <person name="Aerts A.L."/>
            <person name="Barry K.W."/>
            <person name="Choi C."/>
            <person name="Clum A."/>
            <person name="Coughlan A.Y."/>
            <person name="Deshpande S."/>
            <person name="Douglass A.P."/>
            <person name="Hanson S.J."/>
            <person name="Klenk H.-P."/>
            <person name="LaButti K.M."/>
            <person name="Lapidus A."/>
            <person name="Lindquist E.A."/>
            <person name="Lipzen A.M."/>
            <person name="Meier-Kolthoff J.P."/>
            <person name="Ohm R.A."/>
            <person name="Otillar R.P."/>
            <person name="Pangilinan J.L."/>
            <person name="Peng Y."/>
            <person name="Rokas A."/>
            <person name="Rosa C.A."/>
            <person name="Scheuner C."/>
            <person name="Sibirny A.A."/>
            <person name="Slot J.C."/>
            <person name="Stielow J.B."/>
            <person name="Sun H."/>
            <person name="Kurtzman C.P."/>
            <person name="Blackwell M."/>
            <person name="Grigoriev I.V."/>
            <person name="Jeffries T.W."/>
        </authorList>
    </citation>
    <scope>NUCLEOTIDE SEQUENCE [LARGE SCALE GENOMIC DNA]</scope>
    <source>
        <strain evidence="10">NRRL Y-1626</strain>
    </source>
</reference>
<keyword evidence="10" id="KW-1185">Reference proteome</keyword>
<dbReference type="AlphaFoldDB" id="A0A1B7TK42"/>
<keyword evidence="4 7" id="KW-0418">Kinase</keyword>
<evidence type="ECO:0000256" key="3">
    <source>
        <dbReference type="ARBA" id="ARBA00022741"/>
    </source>
</evidence>
<evidence type="ECO:0000256" key="5">
    <source>
        <dbReference type="ARBA" id="ARBA00022840"/>
    </source>
</evidence>
<dbReference type="GO" id="GO:0000329">
    <property type="term" value="C:fungal-type vacuole membrane"/>
    <property type="evidence" value="ECO:0007669"/>
    <property type="project" value="TreeGrafter"/>
</dbReference>
<keyword evidence="3 7" id="KW-0547">Nucleotide-binding</keyword>
<dbReference type="GO" id="GO:0046854">
    <property type="term" value="P:phosphatidylinositol phosphate biosynthetic process"/>
    <property type="evidence" value="ECO:0007669"/>
    <property type="project" value="UniProtKB-UniRule"/>
</dbReference>
<dbReference type="GO" id="GO:0005524">
    <property type="term" value="F:ATP binding"/>
    <property type="evidence" value="ECO:0007669"/>
    <property type="project" value="UniProtKB-UniRule"/>
</dbReference>
<evidence type="ECO:0000313" key="10">
    <source>
        <dbReference type="Proteomes" id="UP000092321"/>
    </source>
</evidence>
<accession>A0A1B7TK42</accession>
<dbReference type="OrthoDB" id="3349449at2759"/>
<dbReference type="GO" id="GO:0005768">
    <property type="term" value="C:endosome"/>
    <property type="evidence" value="ECO:0007669"/>
    <property type="project" value="UniProtKB-UniRule"/>
</dbReference>
<gene>
    <name evidence="9" type="ORF">HANVADRAFT_51037</name>
</gene>
<name>A0A1B7TK42_9ASCO</name>
<comment type="catalytic activity">
    <reaction evidence="7">
        <text>a 1,2-diacyl-sn-glycero-3-phospho-(1D-myo-inositol) + ATP = a 1,2-diacyl-sn-glycero-3-phospho-(1D-myo-inositol 4-phosphate) + ADP + H(+)</text>
        <dbReference type="Rhea" id="RHEA:19877"/>
        <dbReference type="ChEBI" id="CHEBI:15378"/>
        <dbReference type="ChEBI" id="CHEBI:30616"/>
        <dbReference type="ChEBI" id="CHEBI:57880"/>
        <dbReference type="ChEBI" id="CHEBI:58178"/>
        <dbReference type="ChEBI" id="CHEBI:456216"/>
        <dbReference type="EC" id="2.7.1.67"/>
    </reaction>
</comment>
<evidence type="ECO:0000313" key="9">
    <source>
        <dbReference type="EMBL" id="OBA29106.1"/>
    </source>
</evidence>
<comment type="subcellular location">
    <subcellularLocation>
        <location evidence="7">Cell membrane</location>
        <topology evidence="7">Peripheral membrane protein</topology>
    </subcellularLocation>
    <subcellularLocation>
        <location evidence="7">Vacuole membrane</location>
        <topology evidence="7">Peripheral membrane protein</topology>
    </subcellularLocation>
</comment>
<evidence type="ECO:0000256" key="6">
    <source>
        <dbReference type="ARBA" id="ARBA00023136"/>
    </source>
</evidence>
<dbReference type="Proteomes" id="UP000092321">
    <property type="component" value="Unassembled WGS sequence"/>
</dbReference>
<dbReference type="EMBL" id="LXPE01000001">
    <property type="protein sequence ID" value="OBA29106.1"/>
    <property type="molecule type" value="Genomic_DNA"/>
</dbReference>
<dbReference type="Pfam" id="PF00454">
    <property type="entry name" value="PI3_PI4_kinase"/>
    <property type="match status" value="1"/>
</dbReference>
<dbReference type="InterPro" id="IPR039756">
    <property type="entry name" value="Lsb6/PI4K2"/>
</dbReference>
<dbReference type="PANTHER" id="PTHR12865:SF1">
    <property type="entry name" value="PHOSPHATIDYLINOSITOL 4-KINASE TYPE 2"/>
    <property type="match status" value="1"/>
</dbReference>
<evidence type="ECO:0000256" key="4">
    <source>
        <dbReference type="ARBA" id="ARBA00022777"/>
    </source>
</evidence>
<dbReference type="GO" id="GO:0004430">
    <property type="term" value="F:1-phosphatidylinositol 4-kinase activity"/>
    <property type="evidence" value="ECO:0007669"/>
    <property type="project" value="UniProtKB-UniRule"/>
</dbReference>
<comment type="caution">
    <text evidence="9">The sequence shown here is derived from an EMBL/GenBank/DDBJ whole genome shotgun (WGS) entry which is preliminary data.</text>
</comment>
<keyword evidence="1 7" id="KW-1003">Cell membrane</keyword>
<proteinExistence type="inferred from homology"/>
<feature type="domain" description="PI3K/PI4K catalytic" evidence="8">
    <location>
        <begin position="167"/>
        <end position="433"/>
    </location>
</feature>
<evidence type="ECO:0000256" key="1">
    <source>
        <dbReference type="ARBA" id="ARBA00022475"/>
    </source>
</evidence>
<keyword evidence="5 7" id="KW-0067">ATP-binding</keyword>
<keyword evidence="2 7" id="KW-0808">Transferase</keyword>
<dbReference type="PANTHER" id="PTHR12865">
    <property type="entry name" value="PHOSPHATIDYLINOSITOL 4-KINASE TYPE-II"/>
    <property type="match status" value="1"/>
</dbReference>
<dbReference type="GO" id="GO:0007032">
    <property type="term" value="P:endosome organization"/>
    <property type="evidence" value="ECO:0007669"/>
    <property type="project" value="TreeGrafter"/>
</dbReference>
<evidence type="ECO:0000256" key="2">
    <source>
        <dbReference type="ARBA" id="ARBA00022679"/>
    </source>
</evidence>
<comment type="cofactor">
    <cofactor evidence="7">
        <name>Mg(2+)</name>
        <dbReference type="ChEBI" id="CHEBI:18420"/>
    </cofactor>
    <cofactor evidence="7">
        <name>Mn(2+)</name>
        <dbReference type="ChEBI" id="CHEBI:29035"/>
    </cofactor>
</comment>
<dbReference type="GO" id="GO:0007030">
    <property type="term" value="P:Golgi organization"/>
    <property type="evidence" value="ECO:0007669"/>
    <property type="project" value="TreeGrafter"/>
</dbReference>